<dbReference type="Proteomes" id="UP000001294">
    <property type="component" value="Unassembled WGS sequence"/>
</dbReference>
<keyword evidence="1" id="KW-1133">Transmembrane helix</keyword>
<dbReference type="InterPro" id="IPR030395">
    <property type="entry name" value="GP_PDE_dom"/>
</dbReference>
<evidence type="ECO:0000256" key="1">
    <source>
        <dbReference type="SAM" id="Phobius"/>
    </source>
</evidence>
<dbReference type="PROSITE" id="PS50007">
    <property type="entry name" value="PIPLC_X_DOMAIN"/>
    <property type="match status" value="1"/>
</dbReference>
<dbReference type="OrthoDB" id="1058301at2759"/>
<gene>
    <name evidence="3" type="ORF">PMAA_022030</name>
</gene>
<dbReference type="PhylomeDB" id="B6Q4X5"/>
<dbReference type="Pfam" id="PF03009">
    <property type="entry name" value="GDPD"/>
    <property type="match status" value="1"/>
</dbReference>
<dbReference type="EMBL" id="DS995899">
    <property type="protein sequence ID" value="EEA27318.1"/>
    <property type="molecule type" value="Genomic_DNA"/>
</dbReference>
<evidence type="ECO:0000313" key="4">
    <source>
        <dbReference type="Proteomes" id="UP000001294"/>
    </source>
</evidence>
<keyword evidence="1" id="KW-0812">Transmembrane</keyword>
<keyword evidence="1" id="KW-0472">Membrane</keyword>
<name>B6Q4X5_TALMQ</name>
<dbReference type="Gene3D" id="3.20.20.190">
    <property type="entry name" value="Phosphatidylinositol (PI) phosphodiesterase"/>
    <property type="match status" value="1"/>
</dbReference>
<dbReference type="HOGENOM" id="CLU_030006_1_2_1"/>
<dbReference type="SUPFAM" id="SSF51695">
    <property type="entry name" value="PLC-like phosphodiesterases"/>
    <property type="match status" value="1"/>
</dbReference>
<organism evidence="3 4">
    <name type="scientific">Talaromyces marneffei (strain ATCC 18224 / CBS 334.59 / QM 7333)</name>
    <name type="common">Penicillium marneffei</name>
    <dbReference type="NCBI Taxonomy" id="441960"/>
    <lineage>
        <taxon>Eukaryota</taxon>
        <taxon>Fungi</taxon>
        <taxon>Dikarya</taxon>
        <taxon>Ascomycota</taxon>
        <taxon>Pezizomycotina</taxon>
        <taxon>Eurotiomycetes</taxon>
        <taxon>Eurotiomycetidae</taxon>
        <taxon>Eurotiales</taxon>
        <taxon>Trichocomaceae</taxon>
        <taxon>Talaromyces</taxon>
        <taxon>Talaromyces sect. Talaromyces</taxon>
    </lineage>
</organism>
<dbReference type="GO" id="GO:0008081">
    <property type="term" value="F:phosphoric diester hydrolase activity"/>
    <property type="evidence" value="ECO:0007669"/>
    <property type="project" value="InterPro"/>
</dbReference>
<evidence type="ECO:0000313" key="3">
    <source>
        <dbReference type="EMBL" id="EEA27318.1"/>
    </source>
</evidence>
<dbReference type="STRING" id="441960.B6Q4X5"/>
<dbReference type="PANTHER" id="PTHR43805">
    <property type="entry name" value="GLYCEROPHOSPHORYL DIESTER PHOSPHODIESTERASE"/>
    <property type="match status" value="1"/>
</dbReference>
<proteinExistence type="predicted"/>
<evidence type="ECO:0000259" key="2">
    <source>
        <dbReference type="PROSITE" id="PS51704"/>
    </source>
</evidence>
<dbReference type="AlphaFoldDB" id="B6Q4X5"/>
<sequence length="373" mass="42963">MRAAAFNRRTLTSAFDHVRICTTMSTTSTESTAASPSKAFFRQPFYSQDGKTRLPQFTAHRGFNKIYPENTLEAFQAAIDVGCHGLETDVQISRDGVVVISHDPTLIRCFGINKKINECDWEYLSTLETIREPRGKMLRLSDFLEFVSSKGRDHVWVLLDIKRNNPAKVIVKKIAETLTSGPYSSQPWNLRIVLGCWNSSYLAVCKEYLPTFQTVLIGFDVVAARKVLRTFPEVSFNLNFKSVKGPLGYGFIDAVHRNKAYKESNKGRFIYGWTFNTPRDIRWAIRKNFDAVLTDDPALFKQISDVWDDEYSKRHEKEDNKVTLRERLFLTLWGLWFVFFGWVFPLVYPYLQRFLVAKPAVKTNVKESSASTR</sequence>
<reference evidence="4" key="1">
    <citation type="journal article" date="2015" name="Genome Announc.">
        <title>Genome sequence of the AIDS-associated pathogen Penicillium marneffei (ATCC18224) and its near taxonomic relative Talaromyces stipitatus (ATCC10500).</title>
        <authorList>
            <person name="Nierman W.C."/>
            <person name="Fedorova-Abrams N.D."/>
            <person name="Andrianopoulos A."/>
        </authorList>
    </citation>
    <scope>NUCLEOTIDE SEQUENCE [LARGE SCALE GENOMIC DNA]</scope>
    <source>
        <strain evidence="4">ATCC 18224 / CBS 334.59 / QM 7333</strain>
    </source>
</reference>
<feature type="transmembrane region" description="Helical" evidence="1">
    <location>
        <begin position="328"/>
        <end position="351"/>
    </location>
</feature>
<dbReference type="InterPro" id="IPR017946">
    <property type="entry name" value="PLC-like_Pdiesterase_TIM-brl"/>
</dbReference>
<accession>B6Q4X5</accession>
<dbReference type="PANTHER" id="PTHR43805:SF1">
    <property type="entry name" value="GP-PDE DOMAIN-CONTAINING PROTEIN"/>
    <property type="match status" value="1"/>
</dbReference>
<dbReference type="CDD" id="cd08570">
    <property type="entry name" value="GDPD_YPL206cp_fungi"/>
    <property type="match status" value="1"/>
</dbReference>
<dbReference type="VEuPathDB" id="FungiDB:PMAA_022030"/>
<dbReference type="GO" id="GO:0006629">
    <property type="term" value="P:lipid metabolic process"/>
    <property type="evidence" value="ECO:0007669"/>
    <property type="project" value="InterPro"/>
</dbReference>
<keyword evidence="4" id="KW-1185">Reference proteome</keyword>
<feature type="domain" description="GP-PDE" evidence="2">
    <location>
        <begin position="55"/>
        <end position="304"/>
    </location>
</feature>
<protein>
    <submittedName>
        <fullName evidence="3">Glycerophosphoryl diester phosphodiesterase family protein</fullName>
    </submittedName>
</protein>
<dbReference type="PROSITE" id="PS51704">
    <property type="entry name" value="GP_PDE"/>
    <property type="match status" value="1"/>
</dbReference>